<dbReference type="PANTHER" id="PTHR22777:SF4">
    <property type="entry name" value="UPF0053 PROTEIN SLL1254"/>
    <property type="match status" value="1"/>
</dbReference>
<evidence type="ECO:0000256" key="5">
    <source>
        <dbReference type="ARBA" id="ARBA00023122"/>
    </source>
</evidence>
<evidence type="ECO:0000256" key="1">
    <source>
        <dbReference type="ARBA" id="ARBA00004141"/>
    </source>
</evidence>
<dbReference type="RefSeq" id="WP_163671230.1">
    <property type="nucleotide sequence ID" value="NZ_QXHD01000003.1"/>
</dbReference>
<feature type="transmembrane region" description="Helical" evidence="9">
    <location>
        <begin position="87"/>
        <end position="107"/>
    </location>
</feature>
<evidence type="ECO:0000313" key="12">
    <source>
        <dbReference type="EMBL" id="NEZ54854.1"/>
    </source>
</evidence>
<feature type="transmembrane region" description="Helical" evidence="9">
    <location>
        <begin position="119"/>
        <end position="141"/>
    </location>
</feature>
<evidence type="ECO:0000256" key="2">
    <source>
        <dbReference type="ARBA" id="ARBA00022692"/>
    </source>
</evidence>
<dbReference type="Pfam" id="PF00571">
    <property type="entry name" value="CBS"/>
    <property type="match status" value="1"/>
</dbReference>
<dbReference type="AlphaFoldDB" id="A0A6M0RF64"/>
<evidence type="ECO:0000256" key="3">
    <source>
        <dbReference type="ARBA" id="ARBA00022737"/>
    </source>
</evidence>
<dbReference type="Pfam" id="PF01595">
    <property type="entry name" value="CNNM"/>
    <property type="match status" value="1"/>
</dbReference>
<evidence type="ECO:0000256" key="4">
    <source>
        <dbReference type="ARBA" id="ARBA00022989"/>
    </source>
</evidence>
<keyword evidence="3" id="KW-0677">Repeat</keyword>
<dbReference type="Gene3D" id="3.10.580.10">
    <property type="entry name" value="CBS-domain"/>
    <property type="match status" value="1"/>
</dbReference>
<comment type="caution">
    <text evidence="12">The sequence shown here is derived from an EMBL/GenBank/DDBJ whole genome shotgun (WGS) entry which is preliminary data.</text>
</comment>
<evidence type="ECO:0000256" key="9">
    <source>
        <dbReference type="SAM" id="Phobius"/>
    </source>
</evidence>
<dbReference type="CDD" id="cd04590">
    <property type="entry name" value="CBS_pair_CorC_HlyC_assoc"/>
    <property type="match status" value="1"/>
</dbReference>
<feature type="domain" description="CBS" evidence="10">
    <location>
        <begin position="263"/>
        <end position="320"/>
    </location>
</feature>
<keyword evidence="4 8" id="KW-1133">Transmembrane helix</keyword>
<dbReference type="PROSITE" id="PS51846">
    <property type="entry name" value="CNNM"/>
    <property type="match status" value="1"/>
</dbReference>
<dbReference type="FunFam" id="3.10.580.10:FF:000002">
    <property type="entry name" value="Magnesium/cobalt efflux protein CorC"/>
    <property type="match status" value="1"/>
</dbReference>
<dbReference type="Proteomes" id="UP000481033">
    <property type="component" value="Unassembled WGS sequence"/>
</dbReference>
<evidence type="ECO:0000256" key="8">
    <source>
        <dbReference type="PROSITE-ProRule" id="PRU01193"/>
    </source>
</evidence>
<dbReference type="GO" id="GO:0005886">
    <property type="term" value="C:plasma membrane"/>
    <property type="evidence" value="ECO:0007669"/>
    <property type="project" value="TreeGrafter"/>
</dbReference>
<evidence type="ECO:0000259" key="10">
    <source>
        <dbReference type="PROSITE" id="PS51371"/>
    </source>
</evidence>
<feature type="transmembrane region" description="Helical" evidence="9">
    <location>
        <begin position="6"/>
        <end position="31"/>
    </location>
</feature>
<sequence>MAQLAIAVLIVIIGSAICSGTEVALLSIPLLKARQLAQNRNPATLALLAIREKVSRPIATIVILNNVFNIVGSFVVSRIAAELFGNLMLGIFSGILTFLIILFAEIVPKTIGERYAEQFALFVAMPVRSLTWLMTPIILVLEKLTAPLIKGNQRPVTNEAEIKLLAMLGYQEGLIEDDEAELIQKVFRMNDIAAEDIMTPRVAITYIQGNQSLESAQQEIMQSQHSRIIVTGEDLDDVLGVALKAELLAALVQGRGKDPVTSCMRQARYIPATERSDKLLKTFQTAREHLMIVVDEYGGVSGVVTLEDVLEVLIGEIVDETDRNVDLQALARQRRRRLLQRQGFQTDLKRSR</sequence>
<evidence type="ECO:0000256" key="7">
    <source>
        <dbReference type="PROSITE-ProRule" id="PRU00703"/>
    </source>
</evidence>
<keyword evidence="6 8" id="KW-0472">Membrane</keyword>
<feature type="domain" description="CBS" evidence="10">
    <location>
        <begin position="198"/>
        <end position="259"/>
    </location>
</feature>
<dbReference type="InterPro" id="IPR044751">
    <property type="entry name" value="Ion_transp-like_CBS"/>
</dbReference>
<comment type="subcellular location">
    <subcellularLocation>
        <location evidence="1">Membrane</location>
        <topology evidence="1">Multi-pass membrane protein</topology>
    </subcellularLocation>
</comment>
<dbReference type="InterPro" id="IPR046342">
    <property type="entry name" value="CBS_dom_sf"/>
</dbReference>
<gene>
    <name evidence="12" type="ORF">DXZ20_03940</name>
</gene>
<accession>A0A6M0RF64</accession>
<keyword evidence="2 8" id="KW-0812">Transmembrane</keyword>
<reference evidence="12 13" key="1">
    <citation type="journal article" date="2020" name="Microb. Ecol.">
        <title>Ecogenomics of the Marine Benthic Filamentous Cyanobacterium Adonisia.</title>
        <authorList>
            <person name="Walter J.M."/>
            <person name="Coutinho F.H."/>
            <person name="Leomil L."/>
            <person name="Hargreaves P.I."/>
            <person name="Campeao M.E."/>
            <person name="Vieira V.V."/>
            <person name="Silva B.S."/>
            <person name="Fistarol G.O."/>
            <person name="Salomon P.S."/>
            <person name="Sawabe T."/>
            <person name="Mino S."/>
            <person name="Hosokawa M."/>
            <person name="Miyashita H."/>
            <person name="Maruyama F."/>
            <person name="van Verk M.C."/>
            <person name="Dutilh B.E."/>
            <person name="Thompson C.C."/>
            <person name="Thompson F.L."/>
        </authorList>
    </citation>
    <scope>NUCLEOTIDE SEQUENCE [LARGE SCALE GENOMIC DNA]</scope>
    <source>
        <strain evidence="12 13">CCMR0081</strain>
    </source>
</reference>
<protein>
    <submittedName>
        <fullName evidence="12">HlyC/CorC family transporter</fullName>
    </submittedName>
</protein>
<keyword evidence="5 7" id="KW-0129">CBS domain</keyword>
<dbReference type="PANTHER" id="PTHR22777">
    <property type="entry name" value="HEMOLYSIN-RELATED"/>
    <property type="match status" value="1"/>
</dbReference>
<dbReference type="EMBL" id="QXHD01000003">
    <property type="protein sequence ID" value="NEZ54854.1"/>
    <property type="molecule type" value="Genomic_DNA"/>
</dbReference>
<evidence type="ECO:0000256" key="6">
    <source>
        <dbReference type="ARBA" id="ARBA00023136"/>
    </source>
</evidence>
<dbReference type="InterPro" id="IPR002550">
    <property type="entry name" value="CNNM"/>
</dbReference>
<feature type="domain" description="CNNM transmembrane" evidence="11">
    <location>
        <begin position="1"/>
        <end position="179"/>
    </location>
</feature>
<name>A0A6M0RF64_9CYAN</name>
<feature type="transmembrane region" description="Helical" evidence="9">
    <location>
        <begin position="58"/>
        <end position="81"/>
    </location>
</feature>
<keyword evidence="13" id="KW-1185">Reference proteome</keyword>
<dbReference type="SUPFAM" id="SSF54631">
    <property type="entry name" value="CBS-domain pair"/>
    <property type="match status" value="1"/>
</dbReference>
<dbReference type="PROSITE" id="PS51371">
    <property type="entry name" value="CBS"/>
    <property type="match status" value="2"/>
</dbReference>
<evidence type="ECO:0000313" key="13">
    <source>
        <dbReference type="Proteomes" id="UP000481033"/>
    </source>
</evidence>
<proteinExistence type="predicted"/>
<organism evidence="12 13">
    <name type="scientific">Adonisia turfae CCMR0081</name>
    <dbReference type="NCBI Taxonomy" id="2292702"/>
    <lineage>
        <taxon>Bacteria</taxon>
        <taxon>Bacillati</taxon>
        <taxon>Cyanobacteriota</taxon>
        <taxon>Adonisia</taxon>
        <taxon>Adonisia turfae</taxon>
    </lineage>
</organism>
<dbReference type="InterPro" id="IPR000644">
    <property type="entry name" value="CBS_dom"/>
</dbReference>
<evidence type="ECO:0000259" key="11">
    <source>
        <dbReference type="PROSITE" id="PS51846"/>
    </source>
</evidence>